<keyword evidence="2" id="KW-1185">Reference proteome</keyword>
<reference evidence="1" key="1">
    <citation type="journal article" date="2023" name="G3 (Bethesda)">
        <title>A reference genome for the long-term kleptoplast-retaining sea slug Elysia crispata morphotype clarki.</title>
        <authorList>
            <person name="Eastman K.E."/>
            <person name="Pendleton A.L."/>
            <person name="Shaikh M.A."/>
            <person name="Suttiyut T."/>
            <person name="Ogas R."/>
            <person name="Tomko P."/>
            <person name="Gavelis G."/>
            <person name="Widhalm J.R."/>
            <person name="Wisecaver J.H."/>
        </authorList>
    </citation>
    <scope>NUCLEOTIDE SEQUENCE</scope>
    <source>
        <strain evidence="1">ECLA1</strain>
    </source>
</reference>
<feature type="non-terminal residue" evidence="1">
    <location>
        <position position="1"/>
    </location>
</feature>
<sequence>CSDIGSVFRLGIAGVGAVPGLELQGIAVSRSGTGLDWG</sequence>
<comment type="caution">
    <text evidence="1">The sequence shown here is derived from an EMBL/GenBank/DDBJ whole genome shotgun (WGS) entry which is preliminary data.</text>
</comment>
<gene>
    <name evidence="1" type="ORF">RRG08_052859</name>
</gene>
<accession>A0AAE0XT53</accession>
<evidence type="ECO:0000313" key="2">
    <source>
        <dbReference type="Proteomes" id="UP001283361"/>
    </source>
</evidence>
<evidence type="ECO:0000313" key="1">
    <source>
        <dbReference type="EMBL" id="KAK3709323.1"/>
    </source>
</evidence>
<organism evidence="1 2">
    <name type="scientific">Elysia crispata</name>
    <name type="common">lettuce slug</name>
    <dbReference type="NCBI Taxonomy" id="231223"/>
    <lineage>
        <taxon>Eukaryota</taxon>
        <taxon>Metazoa</taxon>
        <taxon>Spiralia</taxon>
        <taxon>Lophotrochozoa</taxon>
        <taxon>Mollusca</taxon>
        <taxon>Gastropoda</taxon>
        <taxon>Heterobranchia</taxon>
        <taxon>Euthyneura</taxon>
        <taxon>Panpulmonata</taxon>
        <taxon>Sacoglossa</taxon>
        <taxon>Placobranchoidea</taxon>
        <taxon>Plakobranchidae</taxon>
        <taxon>Elysia</taxon>
    </lineage>
</organism>
<name>A0AAE0XT53_9GAST</name>
<dbReference type="Proteomes" id="UP001283361">
    <property type="component" value="Unassembled WGS sequence"/>
</dbReference>
<dbReference type="AlphaFoldDB" id="A0AAE0XT53"/>
<proteinExistence type="predicted"/>
<protein>
    <submittedName>
        <fullName evidence="1">Uncharacterized protein</fullName>
    </submittedName>
</protein>
<dbReference type="EMBL" id="JAWDGP010007670">
    <property type="protein sequence ID" value="KAK3709323.1"/>
    <property type="molecule type" value="Genomic_DNA"/>
</dbReference>